<dbReference type="EMBL" id="FNLM01000034">
    <property type="protein sequence ID" value="SDU70838.1"/>
    <property type="molecule type" value="Genomic_DNA"/>
</dbReference>
<dbReference type="InterPro" id="IPR052389">
    <property type="entry name" value="Sec_Metab_Biosynth-Assoc"/>
</dbReference>
<accession>A0A1H2KR40</accession>
<dbReference type="PANTHER" id="PTHR38110">
    <property type="entry name" value="CHROMOSOME 23, WHOLE GENOME SHOTGUN SEQUENCE"/>
    <property type="match status" value="1"/>
</dbReference>
<organism evidence="3 4">
    <name type="scientific">Gordonia westfalica</name>
    <dbReference type="NCBI Taxonomy" id="158898"/>
    <lineage>
        <taxon>Bacteria</taxon>
        <taxon>Bacillati</taxon>
        <taxon>Actinomycetota</taxon>
        <taxon>Actinomycetes</taxon>
        <taxon>Mycobacteriales</taxon>
        <taxon>Gordoniaceae</taxon>
        <taxon>Gordonia</taxon>
    </lineage>
</organism>
<dbReference type="Pfam" id="PF13622">
    <property type="entry name" value="4HBT_3"/>
    <property type="match status" value="1"/>
</dbReference>
<dbReference type="InterPro" id="IPR049449">
    <property type="entry name" value="TesB_ACOT8-like_N"/>
</dbReference>
<gene>
    <name evidence="3" type="ORF">SAMN04488548_1343543</name>
</gene>
<dbReference type="STRING" id="158898.SAMN04488548_1343543"/>
<feature type="domain" description="Acyl-CoA thioesterase-like C-terminal" evidence="2">
    <location>
        <begin position="140"/>
        <end position="266"/>
    </location>
</feature>
<dbReference type="InterPro" id="IPR029069">
    <property type="entry name" value="HotDog_dom_sf"/>
</dbReference>
<evidence type="ECO:0000259" key="1">
    <source>
        <dbReference type="Pfam" id="PF13622"/>
    </source>
</evidence>
<dbReference type="RefSeq" id="WP_074852148.1">
    <property type="nucleotide sequence ID" value="NZ_FNLM01000034.1"/>
</dbReference>
<proteinExistence type="predicted"/>
<name>A0A1H2KR40_9ACTN</name>
<dbReference type="Gene3D" id="2.40.160.210">
    <property type="entry name" value="Acyl-CoA thioesterase, double hotdog domain"/>
    <property type="match status" value="1"/>
</dbReference>
<feature type="domain" description="Acyl-CoA thioesterase-like N-terminal HotDog" evidence="1">
    <location>
        <begin position="35"/>
        <end position="114"/>
    </location>
</feature>
<dbReference type="InterPro" id="IPR049450">
    <property type="entry name" value="ACOT8-like_C"/>
</dbReference>
<dbReference type="Pfam" id="PF20789">
    <property type="entry name" value="4HBT_3C"/>
    <property type="match status" value="1"/>
</dbReference>
<dbReference type="PANTHER" id="PTHR38110:SF1">
    <property type="entry name" value="THIOESTERASE DOMAIN-CONTAINING PROTEIN"/>
    <property type="match status" value="1"/>
</dbReference>
<dbReference type="AlphaFoldDB" id="A0A1H2KR40"/>
<sequence length="275" mass="28699">MKQLSRQQGAVQGLAEELGALPVGAGRWAGTIDESWWGWSGPFGGAIVALAVHVAADAVPEATVRAVDLRFVGKPAGGELLLTPSVREVGRHTRIVDVSVTQGATEIALASVTAGRVGDADTADIVDVAETVPGPEGLAQFSIPPEIVPMGGHLDLRPVDGPLPLTGANASWMRAWIATRTPMALDATYLGLLADCLPPAVFPTLAAPLAIPTVAFSMHITAPLDDPEPAPVLVHTRNISTSGGWSVDDTTLRDRNGRLLASARQSRRVVGWSAR</sequence>
<evidence type="ECO:0000313" key="4">
    <source>
        <dbReference type="Proteomes" id="UP000183180"/>
    </source>
</evidence>
<protein>
    <submittedName>
        <fullName evidence="3">Acyl-CoA thioesterase</fullName>
    </submittedName>
</protein>
<dbReference type="SUPFAM" id="SSF54637">
    <property type="entry name" value="Thioesterase/thiol ester dehydrase-isomerase"/>
    <property type="match status" value="2"/>
</dbReference>
<reference evidence="3 4" key="1">
    <citation type="submission" date="2016-10" db="EMBL/GenBank/DDBJ databases">
        <authorList>
            <person name="de Groot N.N."/>
        </authorList>
    </citation>
    <scope>NUCLEOTIDE SEQUENCE [LARGE SCALE GENOMIC DNA]</scope>
    <source>
        <strain evidence="3 4">DSM 44215</strain>
    </source>
</reference>
<dbReference type="Proteomes" id="UP000183180">
    <property type="component" value="Unassembled WGS sequence"/>
</dbReference>
<dbReference type="InterPro" id="IPR042171">
    <property type="entry name" value="Acyl-CoA_hotdog"/>
</dbReference>
<evidence type="ECO:0000259" key="2">
    <source>
        <dbReference type="Pfam" id="PF20789"/>
    </source>
</evidence>
<evidence type="ECO:0000313" key="3">
    <source>
        <dbReference type="EMBL" id="SDU70838.1"/>
    </source>
</evidence>
<dbReference type="OrthoDB" id="9135640at2"/>